<evidence type="ECO:0000256" key="1">
    <source>
        <dbReference type="ARBA" id="ARBA00023186"/>
    </source>
</evidence>
<dbReference type="PANTHER" id="PTHR34227:SF11">
    <property type="entry name" value="CHAPERONE PROTEIN TORD"/>
    <property type="match status" value="1"/>
</dbReference>
<keyword evidence="1" id="KW-0143">Chaperone</keyword>
<dbReference type="AlphaFoldDB" id="A0A120LH28"/>
<dbReference type="EMBL" id="CP014060">
    <property type="protein sequence ID" value="AMG35888.1"/>
    <property type="molecule type" value="Genomic_DNA"/>
</dbReference>
<dbReference type="Gene3D" id="1.20.120.1820">
    <property type="match status" value="1"/>
</dbReference>
<organism evidence="2 3">
    <name type="scientific">Alcaligenes xylosoxydans xylosoxydans</name>
    <name type="common">Achromobacter xylosoxidans</name>
    <dbReference type="NCBI Taxonomy" id="85698"/>
    <lineage>
        <taxon>Bacteria</taxon>
        <taxon>Pseudomonadati</taxon>
        <taxon>Pseudomonadota</taxon>
        <taxon>Betaproteobacteria</taxon>
        <taxon>Burkholderiales</taxon>
        <taxon>Alcaligenaceae</taxon>
        <taxon>Achromobacter</taxon>
    </lineage>
</organism>
<dbReference type="InterPro" id="IPR020945">
    <property type="entry name" value="DMSO/NO3_reduct_chaperone"/>
</dbReference>
<proteinExistence type="predicted"/>
<dbReference type="GO" id="GO:0051259">
    <property type="term" value="P:protein complex oligomerization"/>
    <property type="evidence" value="ECO:0007669"/>
    <property type="project" value="InterPro"/>
</dbReference>
<gene>
    <name evidence="2" type="ORF">AL504_07495</name>
</gene>
<evidence type="ECO:0000313" key="2">
    <source>
        <dbReference type="EMBL" id="AMG35888.1"/>
    </source>
</evidence>
<dbReference type="Gene3D" id="1.20.1280.20">
    <property type="entry name" value="HscB, C-terminal domain"/>
    <property type="match status" value="1"/>
</dbReference>
<dbReference type="InterPro" id="IPR036386">
    <property type="entry name" value="HscB_C_sf"/>
</dbReference>
<dbReference type="Pfam" id="PF02613">
    <property type="entry name" value="Nitrate_red_del"/>
    <property type="match status" value="1"/>
</dbReference>
<dbReference type="InterPro" id="IPR036411">
    <property type="entry name" value="TorD-like_sf"/>
</dbReference>
<dbReference type="PANTHER" id="PTHR34227">
    <property type="entry name" value="CHAPERONE PROTEIN YCDY"/>
    <property type="match status" value="1"/>
</dbReference>
<accession>A0A120LH28</accession>
<dbReference type="NCBIfam" id="NF003442">
    <property type="entry name" value="PRK04976.1"/>
    <property type="match status" value="1"/>
</dbReference>
<dbReference type="SUPFAM" id="SSF89155">
    <property type="entry name" value="TorD-like"/>
    <property type="match status" value="1"/>
</dbReference>
<dbReference type="Proteomes" id="UP000060602">
    <property type="component" value="Chromosome"/>
</dbReference>
<dbReference type="InterPro" id="IPR050289">
    <property type="entry name" value="TorD/DmsD_chaperones"/>
</dbReference>
<sequence length="227" mass="24756">MEHALNRALSDPDWGAACQMRSQLYGWFSTVFAREMEPDAMALCLQGGAEHLLAVFKALGLGRQADAVAAVFKAWSGHSDAPLENAADFAALFLLEGRGAPIPYASHYLEGGGQLYGESARVMRAFLVSSQLQLDAQFKEPEDHIAVILGVLARWSRECGRADDVAGCAREQAVYLDAALMPWVGQWQARMEAVDTLAFRFYPAVAALLVAFVHLDRDYLGSFQAGD</sequence>
<reference evidence="3" key="1">
    <citation type="submission" date="2015-12" db="EMBL/GenBank/DDBJ databases">
        <title>FDA dAtabase for Regulatory Grade micrObial Sequences (FDA-ARGOS): Supporting development and validation of Infectious Disease Dx tests.</title>
        <authorList>
            <person name="Case J."/>
            <person name="Tallon L."/>
            <person name="Sadzewicz L."/>
            <person name="Sengamalay N."/>
            <person name="Ott S."/>
            <person name="Godinez A."/>
            <person name="Nagaraj S."/>
            <person name="Nadendla S."/>
            <person name="Sichtig H."/>
        </authorList>
    </citation>
    <scope>NUCLEOTIDE SEQUENCE [LARGE SCALE GENOMIC DNA]</scope>
    <source>
        <strain evidence="3">FDAARGOS_147</strain>
    </source>
</reference>
<name>A0A120LH28_ALCXX</name>
<protein>
    <submittedName>
        <fullName evidence="2">Molecular chaperone TorD</fullName>
    </submittedName>
</protein>
<evidence type="ECO:0000313" key="3">
    <source>
        <dbReference type="Proteomes" id="UP000060602"/>
    </source>
</evidence>